<dbReference type="NCBIfam" id="TIGR02243">
    <property type="entry name" value="putative baseplate assembly protein"/>
    <property type="match status" value="1"/>
</dbReference>
<protein>
    <recommendedName>
        <fullName evidence="4">Baseplate assembly protein</fullName>
    </recommendedName>
</protein>
<feature type="compositionally biased region" description="Gly residues" evidence="1">
    <location>
        <begin position="541"/>
        <end position="555"/>
    </location>
</feature>
<dbReference type="AlphaFoldDB" id="A0A238H8Y8"/>
<dbReference type="RefSeq" id="WP_089341371.1">
    <property type="nucleotide sequence ID" value="NZ_FXAN01000075.1"/>
</dbReference>
<reference evidence="2 3" key="1">
    <citation type="submission" date="2017-04" db="EMBL/GenBank/DDBJ databases">
        <authorList>
            <person name="Afonso C.L."/>
            <person name="Miller P.J."/>
            <person name="Scott M.A."/>
            <person name="Spackman E."/>
            <person name="Goraichik I."/>
            <person name="Dimitrov K.M."/>
            <person name="Suarez D.L."/>
            <person name="Swayne D.E."/>
        </authorList>
    </citation>
    <scope>NUCLEOTIDE SEQUENCE [LARGE SCALE GENOMIC DNA]</scope>
    <source>
        <strain evidence="2">LMG 28154</strain>
    </source>
</reference>
<feature type="compositionally biased region" description="Low complexity" evidence="1">
    <location>
        <begin position="584"/>
        <end position="597"/>
    </location>
</feature>
<name>A0A238H8Y8_9BURK</name>
<evidence type="ECO:0000256" key="1">
    <source>
        <dbReference type="SAM" id="MobiDB-lite"/>
    </source>
</evidence>
<evidence type="ECO:0008006" key="4">
    <source>
        <dbReference type="Google" id="ProtNLM"/>
    </source>
</evidence>
<dbReference type="EMBL" id="FXAN01000075">
    <property type="protein sequence ID" value="SMG01545.1"/>
    <property type="molecule type" value="Genomic_DNA"/>
</dbReference>
<evidence type="ECO:0000313" key="2">
    <source>
        <dbReference type="EMBL" id="SMG01545.1"/>
    </source>
</evidence>
<accession>A0A238H8Y8</accession>
<organism evidence="2 3">
    <name type="scientific">Burkholderia singularis</name>
    <dbReference type="NCBI Taxonomy" id="1503053"/>
    <lineage>
        <taxon>Bacteria</taxon>
        <taxon>Pseudomonadati</taxon>
        <taxon>Pseudomonadota</taxon>
        <taxon>Betaproteobacteria</taxon>
        <taxon>Burkholderiales</taxon>
        <taxon>Burkholderiaceae</taxon>
        <taxon>Burkholderia</taxon>
        <taxon>pseudomallei group</taxon>
    </lineage>
</organism>
<feature type="region of interest" description="Disordered" evidence="1">
    <location>
        <begin position="522"/>
        <end position="605"/>
    </location>
</feature>
<evidence type="ECO:0000313" key="3">
    <source>
        <dbReference type="Proteomes" id="UP000198460"/>
    </source>
</evidence>
<proteinExistence type="predicted"/>
<dbReference type="InterPro" id="IPR011749">
    <property type="entry name" value="CHP02243"/>
</dbReference>
<gene>
    <name evidence="2" type="ORF">BSIN_4425</name>
</gene>
<dbReference type="Proteomes" id="UP000198460">
    <property type="component" value="Unassembled WGS sequence"/>
</dbReference>
<sequence length="938" mass="98154">MNGTAAGCELERRRDDVRHSALYGIDYVETGASLSSLDVHFLGKAPPSLDAQQLRIEGGAPVTITALRLVHESDPAFDDWLEIDVDRPGDACTYTLSIVDAASGAPLAGFDPRFASATFSFAASCPSDLDCCAPPACAAAARTAPDIDYLAKDYDSFRRLITDRLALTMPDWQESHAPDLGVMLVELLAYAGDQLSYYQDAVATEAYLNTARLRISLRRHARLVDYAMHEGCNARAWVCLAASRDVSLDLSDIAFCTAFAGSPDASVTPALRASQLAGAPPGSVEWFEPLWPDRSQTVELRAAHSEIAFYTWGDGACCLPAGATRATLADRWLPADGAPRRALNLRPGDVLIFEEVLGPRTGEAADADPAHRQAVRLTRVTPSVDPLYDADAGGRPVVEIEWCTQDALRFALCLSAVMPAPDCGCRDAISVARGNVLLVDHGMSVGETLGGVPPGADCTTCATDCAPPRRIRTPARFAPQLGGAPLTFAEPLSRTCCAADLIAQAPRRALPQIVLIETPVDAQPGANPQYDGRGMAAPGVDGAGGATSGPAGAGGADSARRDVHASGPSANAGQATDLSDPADSTHSSGTTDTTAISIPPPAPSIVWTPAADLIDSGPDDRRFVVETDDDGIAHVRFGNGVEGRAPDAGASFAAHYRLGNGPAGNVGAESIRYLVFTSDRFDANGLAPRNPLPATGGTAPETAAEVRMFAPHAFRATLERAITADDYAALAVDNARRRAERPAARCAAPFEPVLGAQASLCWSGSGYEARVAVDPRDRETLDAALAGELHAYLARYRRIGHDLRIAAADYVPLDLGLAVCVTPQCQRAHVKAALAAVFGSGTLPGGRPAMFAPANRAFGQRVYVSRIIAAAQALDGVIDVRVTRLCAYVPGTPAPGAAPDHVPAHGVLALGAAQIASLDDDPRAPGHGRLTLLIRGGL</sequence>
<feature type="compositionally biased region" description="Polar residues" evidence="1">
    <location>
        <begin position="568"/>
        <end position="577"/>
    </location>
</feature>